<dbReference type="PROSITE" id="PS50172">
    <property type="entry name" value="BRCT"/>
    <property type="match status" value="1"/>
</dbReference>
<comment type="similarity">
    <text evidence="6">Belongs to the pescadillo family.</text>
</comment>
<dbReference type="Proteomes" id="UP000261600">
    <property type="component" value="Unplaced"/>
</dbReference>
<keyword evidence="10" id="KW-1185">Reference proteome</keyword>
<organism evidence="9 10">
    <name type="scientific">Monopterus albus</name>
    <name type="common">Swamp eel</name>
    <dbReference type="NCBI Taxonomy" id="43700"/>
    <lineage>
        <taxon>Eukaryota</taxon>
        <taxon>Metazoa</taxon>
        <taxon>Chordata</taxon>
        <taxon>Craniata</taxon>
        <taxon>Vertebrata</taxon>
        <taxon>Euteleostomi</taxon>
        <taxon>Actinopterygii</taxon>
        <taxon>Neopterygii</taxon>
        <taxon>Teleostei</taxon>
        <taxon>Neoteleostei</taxon>
        <taxon>Acanthomorphata</taxon>
        <taxon>Anabantaria</taxon>
        <taxon>Synbranchiformes</taxon>
        <taxon>Synbranchidae</taxon>
        <taxon>Monopterus</taxon>
    </lineage>
</organism>
<dbReference type="SUPFAM" id="SSF52113">
    <property type="entry name" value="BRCT domain"/>
    <property type="match status" value="1"/>
</dbReference>
<comment type="subunit">
    <text evidence="6">Component of the PeBoW complex, composed of BOP1, PES1 and WDR12. Within the PeBoW complex BOP1 interacts directly with PES1 and WDR12. The PeBoW complex also associates with the 66S pre-ribosome.</text>
</comment>
<comment type="subcellular location">
    <subcellularLocation>
        <location evidence="6">Nucleus</location>
        <location evidence="6">Nucleolus</location>
    </subcellularLocation>
    <subcellularLocation>
        <location evidence="6">Nucleus</location>
        <location evidence="6">Nucleoplasm</location>
    </subcellularLocation>
</comment>
<dbReference type="InterPro" id="IPR010613">
    <property type="entry name" value="PES"/>
</dbReference>
<dbReference type="InterPro" id="IPR001357">
    <property type="entry name" value="BRCT_dom"/>
</dbReference>
<keyword evidence="3" id="KW-0175">Coiled coil</keyword>
<evidence type="ECO:0000259" key="8">
    <source>
        <dbReference type="PROSITE" id="PS50172"/>
    </source>
</evidence>
<keyword evidence="2 6" id="KW-0698">rRNA processing</keyword>
<comment type="function">
    <text evidence="6">Component of the PeBoW complex, which is required for maturation of 28S and 5.8S ribosomal RNAs and formation of the 60S ribosome.</text>
</comment>
<sequence length="581" mass="68175">MGGIQKKKFERGSATNYITRNKARKKLQLSLPDFRRLCILKGIYPHEPKHKKKVNKGSTAPRTFYLLKDIRFLLHEPIVGKFRDYKVFVRKLKKAYGKTEWSTVERLRENKPTYKLDHVIKERYPTFIDALRDIDDALCMCFLFSTFARTGKCHVQTIQLCRRLTVEWMNYVIASRALRKVFISIKGLYYQAEVMGQLVTWLVPYQFSHDHPTDVDYRVMATFTELYTTLLGFVNFRLYHSLNLLYPPKLDSKAVSELKEDNEDDYAMNSECYIEKLSALSASLARVVSTAEEEEAELDQFPVDGEDMEKMEAREKEQKWQEAQKKLFEGLKIFLNREVPRESLAFVIRCFGGNVSWDKSVCIGSTYEVTDETITHHIVDRPSIDKQYINRYYIQPQWVYDCVNAKILLPVEDYFLGVTLPPHLSPFVEEKDGDYIPPEKLKIMALQRGEKPAHEQEEDSEEEDEQSEDEEDEDDEEEVDEEEDAEEENLKKMEEQKSRGKSPQVKVTPGKVKVENPARLEQEEKAEEKRLAIMMMNKKEKYLYDKIMFGKKRKVREANKLAAKRKAYDNAEKAKKKKTRK</sequence>
<proteinExistence type="inferred from homology"/>
<evidence type="ECO:0000313" key="9">
    <source>
        <dbReference type="Ensembl" id="ENSMALP00000018562.1"/>
    </source>
</evidence>
<reference evidence="9" key="2">
    <citation type="submission" date="2025-09" db="UniProtKB">
        <authorList>
            <consortium name="Ensembl"/>
        </authorList>
    </citation>
    <scope>IDENTIFICATION</scope>
</reference>
<evidence type="ECO:0000256" key="2">
    <source>
        <dbReference type="ARBA" id="ARBA00022552"/>
    </source>
</evidence>
<dbReference type="SMART" id="SM00292">
    <property type="entry name" value="BRCT"/>
    <property type="match status" value="1"/>
</dbReference>
<keyword evidence="4 6" id="KW-0539">Nucleus</keyword>
<evidence type="ECO:0000256" key="7">
    <source>
        <dbReference type="SAM" id="MobiDB-lite"/>
    </source>
</evidence>
<dbReference type="GO" id="GO:0000463">
    <property type="term" value="P:maturation of LSU-rRNA from tricistronic rRNA transcript (SSU-rRNA, 5.8S rRNA, LSU-rRNA)"/>
    <property type="evidence" value="ECO:0007669"/>
    <property type="project" value="UniProtKB-UniRule"/>
</dbReference>
<name>A0A3Q3JU38_MONAL</name>
<keyword evidence="1 6" id="KW-0690">Ribosome biogenesis</keyword>
<gene>
    <name evidence="6" type="primary">PES1</name>
</gene>
<dbReference type="Pfam" id="PF16589">
    <property type="entry name" value="BRCT_2"/>
    <property type="match status" value="1"/>
</dbReference>
<reference evidence="9" key="1">
    <citation type="submission" date="2025-08" db="UniProtKB">
        <authorList>
            <consortium name="Ensembl"/>
        </authorList>
    </citation>
    <scope>IDENTIFICATION</scope>
</reference>
<feature type="compositionally biased region" description="Basic and acidic residues" evidence="7">
    <location>
        <begin position="488"/>
        <end position="498"/>
    </location>
</feature>
<dbReference type="STRING" id="43700.ENSMALP00000018562"/>
<dbReference type="GO" id="GO:0000466">
    <property type="term" value="P:maturation of 5.8S rRNA from tricistronic rRNA transcript (SSU-rRNA, 5.8S rRNA, LSU-rRNA)"/>
    <property type="evidence" value="ECO:0007669"/>
    <property type="project" value="UniProtKB-UniRule"/>
</dbReference>
<evidence type="ECO:0000256" key="1">
    <source>
        <dbReference type="ARBA" id="ARBA00022517"/>
    </source>
</evidence>
<dbReference type="GO" id="GO:0030687">
    <property type="term" value="C:preribosome, large subunit precursor"/>
    <property type="evidence" value="ECO:0007669"/>
    <property type="project" value="UniProtKB-UniRule"/>
</dbReference>
<evidence type="ECO:0000313" key="10">
    <source>
        <dbReference type="Proteomes" id="UP000261600"/>
    </source>
</evidence>
<dbReference type="HAMAP" id="MF_03028">
    <property type="entry name" value="Pescadillo"/>
    <property type="match status" value="1"/>
</dbReference>
<dbReference type="PANTHER" id="PTHR12221">
    <property type="entry name" value="PESCADILLO - RELATED"/>
    <property type="match status" value="1"/>
</dbReference>
<feature type="compositionally biased region" description="Acidic residues" evidence="7">
    <location>
        <begin position="456"/>
        <end position="487"/>
    </location>
</feature>
<dbReference type="OrthoDB" id="10264910at2759"/>
<dbReference type="GO" id="GO:0070545">
    <property type="term" value="C:PeBoW complex"/>
    <property type="evidence" value="ECO:0007669"/>
    <property type="project" value="TreeGrafter"/>
</dbReference>
<protein>
    <recommendedName>
        <fullName evidence="6">Pescadillo homolog</fullName>
    </recommendedName>
</protein>
<evidence type="ECO:0000256" key="3">
    <source>
        <dbReference type="ARBA" id="ARBA00023054"/>
    </source>
</evidence>
<evidence type="ECO:0000256" key="4">
    <source>
        <dbReference type="ARBA" id="ARBA00023242"/>
    </source>
</evidence>
<dbReference type="GO" id="GO:0005654">
    <property type="term" value="C:nucleoplasm"/>
    <property type="evidence" value="ECO:0007669"/>
    <property type="project" value="UniProtKB-SubCell"/>
</dbReference>
<dbReference type="FunFam" id="3.40.50.10190:FF:000002">
    <property type="entry name" value="Pescadillo homolog"/>
    <property type="match status" value="1"/>
</dbReference>
<dbReference type="PANTHER" id="PTHR12221:SF6">
    <property type="entry name" value="PESCADILLO HOMOLOG"/>
    <property type="match status" value="1"/>
</dbReference>
<evidence type="ECO:0000256" key="6">
    <source>
        <dbReference type="HAMAP-Rule" id="MF_03028"/>
    </source>
</evidence>
<feature type="domain" description="BRCT" evidence="8">
    <location>
        <begin position="323"/>
        <end position="416"/>
    </location>
</feature>
<dbReference type="Pfam" id="PF06732">
    <property type="entry name" value="Pescadillo_N"/>
    <property type="match status" value="1"/>
</dbReference>
<feature type="compositionally biased region" description="Basic and acidic residues" evidence="7">
    <location>
        <begin position="512"/>
        <end position="525"/>
    </location>
</feature>
<dbReference type="GO" id="GO:0003723">
    <property type="term" value="F:RNA binding"/>
    <property type="evidence" value="ECO:0007669"/>
    <property type="project" value="TreeGrafter"/>
</dbReference>
<feature type="region of interest" description="Disordered" evidence="7">
    <location>
        <begin position="447"/>
        <end position="525"/>
    </location>
</feature>
<dbReference type="CDD" id="cd17709">
    <property type="entry name" value="BRCT_pescadillo_like"/>
    <property type="match status" value="1"/>
</dbReference>
<comment type="subunit">
    <text evidence="5">Component of the PeBoW complex, composed of BOP1, PES1 and WDR12. The complex is held together by BOP1, which interacts with PES1 via its N-terminal domain and with WDR12 via a high-affinity interaction between the seven-bladed beta-propeller domains of the 2 proteins. The PeBoW complex associates with the 66S pre-ribosome. The PeBoW complex also associates with DDX27, PES1 interacts directly with DDX27. Interacts with IRS1 and UBTF. May interact with MAP1B.</text>
</comment>
<dbReference type="AlphaFoldDB" id="A0A3Q3JU38"/>
<evidence type="ECO:0000256" key="5">
    <source>
        <dbReference type="ARBA" id="ARBA00062503"/>
    </source>
</evidence>
<dbReference type="Ensembl" id="ENSMALT00000018922.1">
    <property type="protein sequence ID" value="ENSMALP00000018562.1"/>
    <property type="gene ID" value="ENSMALG00000012929.1"/>
</dbReference>
<dbReference type="InterPro" id="IPR036420">
    <property type="entry name" value="BRCT_dom_sf"/>
</dbReference>
<dbReference type="GO" id="GO:0043021">
    <property type="term" value="F:ribonucleoprotein complex binding"/>
    <property type="evidence" value="ECO:0007669"/>
    <property type="project" value="UniProtKB-UniRule"/>
</dbReference>
<dbReference type="Gene3D" id="3.40.50.10190">
    <property type="entry name" value="BRCT domain"/>
    <property type="match status" value="1"/>
</dbReference>
<accession>A0A3Q3JU38</accession>